<organism evidence="2 3">
    <name type="scientific">Ruminiclostridium cellobioparum subsp. termitidis CT1112</name>
    <dbReference type="NCBI Taxonomy" id="1195236"/>
    <lineage>
        <taxon>Bacteria</taxon>
        <taxon>Bacillati</taxon>
        <taxon>Bacillota</taxon>
        <taxon>Clostridia</taxon>
        <taxon>Eubacteriales</taxon>
        <taxon>Oscillospiraceae</taxon>
        <taxon>Ruminiclostridium</taxon>
    </lineage>
</organism>
<protein>
    <recommendedName>
        <fullName evidence="4">DUF4179 domain-containing protein</fullName>
    </recommendedName>
</protein>
<evidence type="ECO:0000313" key="3">
    <source>
        <dbReference type="Proteomes" id="UP000014155"/>
    </source>
</evidence>
<gene>
    <name evidence="2" type="ORF">CTER_1142</name>
</gene>
<keyword evidence="1" id="KW-0472">Membrane</keyword>
<reference evidence="2 3" key="1">
    <citation type="journal article" date="2013" name="Genome Announc.">
        <title>Draft Genome Sequence of the Cellulolytic, Mesophilic, Anaerobic Bacterium Clostridium termitidis Strain CT1112 (DSM 5398).</title>
        <authorList>
            <person name="Lal S."/>
            <person name="Ramachandran U."/>
            <person name="Zhang X."/>
            <person name="Munir R."/>
            <person name="Sparling R."/>
            <person name="Levin D.B."/>
        </authorList>
    </citation>
    <scope>NUCLEOTIDE SEQUENCE [LARGE SCALE GENOMIC DNA]</scope>
    <source>
        <strain evidence="2 3">CT1112</strain>
    </source>
</reference>
<keyword evidence="3" id="KW-1185">Reference proteome</keyword>
<dbReference type="PATRIC" id="fig|1195236.3.peg.1445"/>
<dbReference type="Proteomes" id="UP000014155">
    <property type="component" value="Unassembled WGS sequence"/>
</dbReference>
<keyword evidence="1" id="KW-1133">Transmembrane helix</keyword>
<evidence type="ECO:0000256" key="1">
    <source>
        <dbReference type="SAM" id="Phobius"/>
    </source>
</evidence>
<accession>S0FUW9</accession>
<evidence type="ECO:0000313" key="2">
    <source>
        <dbReference type="EMBL" id="EMS72944.1"/>
    </source>
</evidence>
<dbReference type="eggNOG" id="ENOG5033A6H">
    <property type="taxonomic scope" value="Bacteria"/>
</dbReference>
<proteinExistence type="predicted"/>
<sequence length="343" mass="38962">MYKKDWKQEFPVVPQGFHNRVENTLAEISIEKNVRLSRRGFAVIVLAAVLTFGSITALAAGYFQWNQKLAEIFGADKIQQNNLIEKGVTEQAKSSVTDNGLTISLVQTLQDKSYFYALLEVVAPKDIKLTDTNLFEEWQFDVSGQKDYSYSTGHGFMDVIQEPEITNKRYYEIWIKKSIDFNEKNFTLHFKNLQADAGKLDMYTILKGDWTLTWKMSYKDSAESFDINKKYNLSGYDVLVKRVEITPLSMTIYFDGEDIKSMEKAEKVDLDKLESLKPIFFKGVKYKDGTIVSISGGPGGEGFNNATGEYKLSTSFNKVIDTEKLKGVLFGADNSEIELTDKN</sequence>
<dbReference type="AlphaFoldDB" id="S0FUW9"/>
<name>S0FUW9_RUMCE</name>
<dbReference type="EMBL" id="AORV01000025">
    <property type="protein sequence ID" value="EMS72944.1"/>
    <property type="molecule type" value="Genomic_DNA"/>
</dbReference>
<evidence type="ECO:0008006" key="4">
    <source>
        <dbReference type="Google" id="ProtNLM"/>
    </source>
</evidence>
<keyword evidence="1" id="KW-0812">Transmembrane</keyword>
<feature type="transmembrane region" description="Helical" evidence="1">
    <location>
        <begin position="41"/>
        <end position="63"/>
    </location>
</feature>
<dbReference type="STRING" id="1195236.CTER_1142"/>
<dbReference type="Gene3D" id="2.60.40.1630">
    <property type="entry name" value="bacillus anthracis domain"/>
    <property type="match status" value="1"/>
</dbReference>
<comment type="caution">
    <text evidence="2">The sequence shown here is derived from an EMBL/GenBank/DDBJ whole genome shotgun (WGS) entry which is preliminary data.</text>
</comment>
<dbReference type="RefSeq" id="WP_004624694.1">
    <property type="nucleotide sequence ID" value="NZ_AORV01000025.1"/>
</dbReference>